<evidence type="ECO:0000313" key="11">
    <source>
        <dbReference type="Proteomes" id="UP000054383"/>
    </source>
</evidence>
<feature type="binding site" description="axial binding residue" evidence="8">
    <location>
        <position position="463"/>
    </location>
    <ligand>
        <name>heme</name>
        <dbReference type="ChEBI" id="CHEBI:30413"/>
    </ligand>
    <ligandPart>
        <name>Fe</name>
        <dbReference type="ChEBI" id="CHEBI:18248"/>
    </ligandPart>
</feature>
<dbReference type="CDD" id="cd11063">
    <property type="entry name" value="CYP52"/>
    <property type="match status" value="1"/>
</dbReference>
<accession>A0A0U1MAQ4</accession>
<dbReference type="SUPFAM" id="SSF48264">
    <property type="entry name" value="Cytochrome P450"/>
    <property type="match status" value="1"/>
</dbReference>
<dbReference type="InterPro" id="IPR002974">
    <property type="entry name" value="Cyt_P450_E_CYP52_ascomycetes"/>
</dbReference>
<evidence type="ECO:0000256" key="9">
    <source>
        <dbReference type="RuleBase" id="RU000461"/>
    </source>
</evidence>
<dbReference type="PANTHER" id="PTHR24287:SF18">
    <property type="entry name" value="CYTOCHROME P450 MONOOXYGENASE APDE-RELATED"/>
    <property type="match status" value="1"/>
</dbReference>
<evidence type="ECO:0000313" key="10">
    <source>
        <dbReference type="EMBL" id="CRG92151.1"/>
    </source>
</evidence>
<dbReference type="PANTHER" id="PTHR24287">
    <property type="entry name" value="P450, PUTATIVE (EUROFUNG)-RELATED"/>
    <property type="match status" value="1"/>
</dbReference>
<dbReference type="STRING" id="28573.A0A0U1MAQ4"/>
<dbReference type="GO" id="GO:0016712">
    <property type="term" value="F:oxidoreductase activity, acting on paired donors, with incorporation or reduction of molecular oxygen, reduced flavin or flavoprotein as one donor, and incorporation of one atom of oxygen"/>
    <property type="evidence" value="ECO:0007669"/>
    <property type="project" value="InterPro"/>
</dbReference>
<dbReference type="InterPro" id="IPR036396">
    <property type="entry name" value="Cyt_P450_sf"/>
</dbReference>
<keyword evidence="5 9" id="KW-0560">Oxidoreductase</keyword>
<dbReference type="InterPro" id="IPR002402">
    <property type="entry name" value="Cyt_P450_E_grp-II"/>
</dbReference>
<organism evidence="10 11">
    <name type="scientific">Talaromyces islandicus</name>
    <name type="common">Penicillium islandicum</name>
    <dbReference type="NCBI Taxonomy" id="28573"/>
    <lineage>
        <taxon>Eukaryota</taxon>
        <taxon>Fungi</taxon>
        <taxon>Dikarya</taxon>
        <taxon>Ascomycota</taxon>
        <taxon>Pezizomycotina</taxon>
        <taxon>Eurotiomycetes</taxon>
        <taxon>Eurotiomycetidae</taxon>
        <taxon>Eurotiales</taxon>
        <taxon>Trichocomaceae</taxon>
        <taxon>Talaromyces</taxon>
        <taxon>Talaromyces sect. Islandici</taxon>
    </lineage>
</organism>
<dbReference type="InterPro" id="IPR001128">
    <property type="entry name" value="Cyt_P450"/>
</dbReference>
<dbReference type="EMBL" id="CVMT01000011">
    <property type="protein sequence ID" value="CRG92151.1"/>
    <property type="molecule type" value="Genomic_DNA"/>
</dbReference>
<reference evidence="10 11" key="1">
    <citation type="submission" date="2015-04" db="EMBL/GenBank/DDBJ databases">
        <authorList>
            <person name="Syromyatnikov M.Y."/>
            <person name="Popov V.N."/>
        </authorList>
    </citation>
    <scope>NUCLEOTIDE SEQUENCE [LARGE SCALE GENOMIC DNA]</scope>
    <source>
        <strain evidence="10">WF-38-12</strain>
    </source>
</reference>
<dbReference type="GO" id="GO:0005506">
    <property type="term" value="F:iron ion binding"/>
    <property type="evidence" value="ECO:0007669"/>
    <property type="project" value="InterPro"/>
</dbReference>
<proteinExistence type="inferred from homology"/>
<dbReference type="Proteomes" id="UP000054383">
    <property type="component" value="Unassembled WGS sequence"/>
</dbReference>
<evidence type="ECO:0000256" key="3">
    <source>
        <dbReference type="ARBA" id="ARBA00022617"/>
    </source>
</evidence>
<dbReference type="OrthoDB" id="1470350at2759"/>
<dbReference type="InterPro" id="IPR017972">
    <property type="entry name" value="Cyt_P450_CS"/>
</dbReference>
<keyword evidence="7 9" id="KW-0503">Monooxygenase</keyword>
<dbReference type="OMA" id="ISPMYMG"/>
<dbReference type="GO" id="GO:0020037">
    <property type="term" value="F:heme binding"/>
    <property type="evidence" value="ECO:0007669"/>
    <property type="project" value="InterPro"/>
</dbReference>
<keyword evidence="11" id="KW-1185">Reference proteome</keyword>
<keyword evidence="3 8" id="KW-0349">Heme</keyword>
<comment type="cofactor">
    <cofactor evidence="1 8">
        <name>heme</name>
        <dbReference type="ChEBI" id="CHEBI:30413"/>
    </cofactor>
</comment>
<dbReference type="Gene3D" id="1.10.630.10">
    <property type="entry name" value="Cytochrome P450"/>
    <property type="match status" value="1"/>
</dbReference>
<dbReference type="PRINTS" id="PR01239">
    <property type="entry name" value="EP450IICYP52"/>
</dbReference>
<keyword evidence="6 8" id="KW-0408">Iron</keyword>
<dbReference type="Pfam" id="PF00067">
    <property type="entry name" value="p450"/>
    <property type="match status" value="1"/>
</dbReference>
<comment type="similarity">
    <text evidence="2 9">Belongs to the cytochrome P450 family.</text>
</comment>
<keyword evidence="4 8" id="KW-0479">Metal-binding</keyword>
<gene>
    <name evidence="10" type="ORF">PISL3812_09207</name>
</gene>
<evidence type="ECO:0000256" key="7">
    <source>
        <dbReference type="ARBA" id="ARBA00023033"/>
    </source>
</evidence>
<dbReference type="PROSITE" id="PS00086">
    <property type="entry name" value="CYTOCHROME_P450"/>
    <property type="match status" value="1"/>
</dbReference>
<evidence type="ECO:0000256" key="4">
    <source>
        <dbReference type="ARBA" id="ARBA00022723"/>
    </source>
</evidence>
<evidence type="ECO:0000256" key="5">
    <source>
        <dbReference type="ARBA" id="ARBA00023002"/>
    </source>
</evidence>
<evidence type="ECO:0000256" key="8">
    <source>
        <dbReference type="PIRSR" id="PIRSR602402-1"/>
    </source>
</evidence>
<dbReference type="InterPro" id="IPR047146">
    <property type="entry name" value="Cyt_P450_E_CYP52_fungi"/>
</dbReference>
<evidence type="ECO:0000256" key="6">
    <source>
        <dbReference type="ARBA" id="ARBA00023004"/>
    </source>
</evidence>
<dbReference type="PRINTS" id="PR00464">
    <property type="entry name" value="EP450II"/>
</dbReference>
<protein>
    <submittedName>
        <fullName evidence="10">Cytochrome P450 alkane hydroxylase, putative</fullName>
    </submittedName>
</protein>
<dbReference type="PRINTS" id="PR00385">
    <property type="entry name" value="P450"/>
</dbReference>
<evidence type="ECO:0000256" key="1">
    <source>
        <dbReference type="ARBA" id="ARBA00001971"/>
    </source>
</evidence>
<sequence length="521" mass="59075">MTAQYPQLAAALLGVWVLYSLVKSVVSKIQDRRKAQALGCLPPHDVRNPWFGIPAYLDVVESARQFKPIDYAMRLHARGGNTLQQTVLGTQLITTFEPENVKAVLATQFNDFALGTRNKVFGPLLGDGIFTLDGSGWSHSRAMLRPQFVREQIADLSMLGEHVNNLFDAIPGDGRPFDIQDLFYRLTLDTATEFLFGESTFCLAPGKAAGSGPLARSGGEKGFAYAFNRCQDDILKRIRAQKLYWLVNPREFREAVKTVHEVVEYYVDKALAKRNTSEEEKNIDSPSSRYVFLEAVASETQDRKTLRDQMLNILLAGRDTTASLLTSSFFYLARNPDIWDRLRSEILEAFPASENDDQITIGRLREVKYLRYFMNEVLRLIPPVPFNHRFATKDTTIPVGGGPDGKSPVFVKKGMKVSYIVGVMHRRKDIWGEDAEQFRPERWYEKNKYGWEFLPFNGGPRICLGQQYALTEASYVLVRLLRKIERVENAQPEIVDPLLKLQLTVGHAHGVKVRLHNSKLV</sequence>
<evidence type="ECO:0000256" key="2">
    <source>
        <dbReference type="ARBA" id="ARBA00010617"/>
    </source>
</evidence>
<dbReference type="AlphaFoldDB" id="A0A0U1MAQ4"/>
<name>A0A0U1MAQ4_TALIS</name>